<keyword evidence="8" id="KW-1133">Transmembrane helix</keyword>
<evidence type="ECO:0000256" key="11">
    <source>
        <dbReference type="ARBA" id="ARBA00038674"/>
    </source>
</evidence>
<keyword evidence="3" id="KW-0813">Transport</keyword>
<proteinExistence type="inferred from homology"/>
<dbReference type="SUPFAM" id="SSF47473">
    <property type="entry name" value="EF-hand"/>
    <property type="match status" value="2"/>
</dbReference>
<dbReference type="OrthoDB" id="2161at2759"/>
<evidence type="ECO:0000256" key="13">
    <source>
        <dbReference type="ARBA" id="ARBA00073787"/>
    </source>
</evidence>
<dbReference type="GO" id="GO:0043490">
    <property type="term" value="P:malate-aspartate shuttle"/>
    <property type="evidence" value="ECO:0007669"/>
    <property type="project" value="TreeGrafter"/>
</dbReference>
<feature type="repeat" description="Solcar" evidence="15">
    <location>
        <begin position="436"/>
        <end position="525"/>
    </location>
</feature>
<keyword evidence="18" id="KW-1185">Reference proteome</keyword>
<dbReference type="Gene3D" id="1.50.40.10">
    <property type="entry name" value="Mitochondrial carrier domain"/>
    <property type="match status" value="1"/>
</dbReference>
<evidence type="ECO:0000256" key="12">
    <source>
        <dbReference type="ARBA" id="ARBA00059916"/>
    </source>
</evidence>
<keyword evidence="4 15" id="KW-0812">Transmembrane</keyword>
<evidence type="ECO:0000256" key="3">
    <source>
        <dbReference type="ARBA" id="ARBA00022448"/>
    </source>
</evidence>
<dbReference type="Pfam" id="PF00153">
    <property type="entry name" value="Mito_carr"/>
    <property type="match status" value="3"/>
</dbReference>
<dbReference type="PANTHER" id="PTHR45678:SF9">
    <property type="entry name" value="CALCIUM-BINDING MITOCHONDRIAL CARRIER PROTEIN ARALAR1"/>
    <property type="match status" value="1"/>
</dbReference>
<comment type="function">
    <text evidence="12">Calcium-dependent mitochondrial aspartate and glutamate carrier. Transport of glutamate in mitochondria is required for mitochondrial transamination reactions and ornithine synthesis. Plays also a role in malate-aspartate NADH shuttle, which is critical for growth on acetate and fatty acids.</text>
</comment>
<dbReference type="SUPFAM" id="SSF103506">
    <property type="entry name" value="Mitochondrial carrier"/>
    <property type="match status" value="1"/>
</dbReference>
<evidence type="ECO:0000256" key="1">
    <source>
        <dbReference type="ARBA" id="ARBA00004448"/>
    </source>
</evidence>
<evidence type="ECO:0000313" key="17">
    <source>
        <dbReference type="EMBL" id="KND01105.1"/>
    </source>
</evidence>
<keyword evidence="5" id="KW-0677">Repeat</keyword>
<evidence type="ECO:0000256" key="15">
    <source>
        <dbReference type="PROSITE-ProRule" id="PRU00282"/>
    </source>
</evidence>
<dbReference type="Gene3D" id="1.10.238.10">
    <property type="entry name" value="EF-hand"/>
    <property type="match status" value="2"/>
</dbReference>
<evidence type="ECO:0000256" key="5">
    <source>
        <dbReference type="ARBA" id="ARBA00022737"/>
    </source>
</evidence>
<dbReference type="FunFam" id="1.50.40.10:FF:000004">
    <property type="entry name" value="Calcium-binding mitochondrial carrier protein Aralar1"/>
    <property type="match status" value="1"/>
</dbReference>
<organism evidence="17 18">
    <name type="scientific">Spizellomyces punctatus (strain DAOM BR117)</name>
    <dbReference type="NCBI Taxonomy" id="645134"/>
    <lineage>
        <taxon>Eukaryota</taxon>
        <taxon>Fungi</taxon>
        <taxon>Fungi incertae sedis</taxon>
        <taxon>Chytridiomycota</taxon>
        <taxon>Chytridiomycota incertae sedis</taxon>
        <taxon>Chytridiomycetes</taxon>
        <taxon>Spizellomycetales</taxon>
        <taxon>Spizellomycetaceae</taxon>
        <taxon>Spizellomyces</taxon>
    </lineage>
</organism>
<dbReference type="InterPro" id="IPR002067">
    <property type="entry name" value="MCP"/>
</dbReference>
<dbReference type="PROSITE" id="PS50920">
    <property type="entry name" value="SOLCAR"/>
    <property type="match status" value="3"/>
</dbReference>
<evidence type="ECO:0000256" key="4">
    <source>
        <dbReference type="ARBA" id="ARBA00022692"/>
    </source>
</evidence>
<feature type="domain" description="EF-hand" evidence="16">
    <location>
        <begin position="83"/>
        <end position="118"/>
    </location>
</feature>
<accession>A0A0L0HJQ6</accession>
<dbReference type="InterPro" id="IPR002048">
    <property type="entry name" value="EF_hand_dom"/>
</dbReference>
<evidence type="ECO:0000256" key="10">
    <source>
        <dbReference type="ARBA" id="ARBA00023136"/>
    </source>
</evidence>
<evidence type="ECO:0000259" key="16">
    <source>
        <dbReference type="PROSITE" id="PS50222"/>
    </source>
</evidence>
<feature type="domain" description="EF-hand" evidence="16">
    <location>
        <begin position="155"/>
        <end position="190"/>
    </location>
</feature>
<keyword evidence="6" id="KW-0999">Mitochondrion inner membrane</keyword>
<evidence type="ECO:0000256" key="7">
    <source>
        <dbReference type="ARBA" id="ARBA00022837"/>
    </source>
</evidence>
<protein>
    <recommendedName>
        <fullName evidence="13">Mitochondrial aspartate-glutamate transporter AGC1</fullName>
    </recommendedName>
    <alternativeName>
        <fullName evidence="14">Aspartate-glutamate carrier 1</fullName>
    </alternativeName>
</protein>
<dbReference type="GO" id="GO:0005509">
    <property type="term" value="F:calcium ion binding"/>
    <property type="evidence" value="ECO:0007669"/>
    <property type="project" value="InterPro"/>
</dbReference>
<reference evidence="17 18" key="1">
    <citation type="submission" date="2009-08" db="EMBL/GenBank/DDBJ databases">
        <title>The Genome Sequence of Spizellomyces punctatus strain DAOM BR117.</title>
        <authorList>
            <consortium name="The Broad Institute Genome Sequencing Platform"/>
            <person name="Russ C."/>
            <person name="Cuomo C."/>
            <person name="Shea T."/>
            <person name="Young S.K."/>
            <person name="Zeng Q."/>
            <person name="Koehrsen M."/>
            <person name="Haas B."/>
            <person name="Borodovsky M."/>
            <person name="Guigo R."/>
            <person name="Alvarado L."/>
            <person name="Berlin A."/>
            <person name="Bochicchio J."/>
            <person name="Borenstein D."/>
            <person name="Chapman S."/>
            <person name="Chen Z."/>
            <person name="Engels R."/>
            <person name="Freedman E."/>
            <person name="Gellesch M."/>
            <person name="Goldberg J."/>
            <person name="Griggs A."/>
            <person name="Gujja S."/>
            <person name="Heiman D."/>
            <person name="Hepburn T."/>
            <person name="Howarth C."/>
            <person name="Jen D."/>
            <person name="Larson L."/>
            <person name="Lewis B."/>
            <person name="Mehta T."/>
            <person name="Park D."/>
            <person name="Pearson M."/>
            <person name="Roberts A."/>
            <person name="Saif S."/>
            <person name="Shenoy N."/>
            <person name="Sisk P."/>
            <person name="Stolte C."/>
            <person name="Sykes S."/>
            <person name="Thomson T."/>
            <person name="Walk T."/>
            <person name="White J."/>
            <person name="Yandava C."/>
            <person name="Burger G."/>
            <person name="Gray M.W."/>
            <person name="Holland P.W.H."/>
            <person name="King N."/>
            <person name="Lang F.B.F."/>
            <person name="Roger A.J."/>
            <person name="Ruiz-Trillo I."/>
            <person name="Lander E."/>
            <person name="Nusbaum C."/>
        </authorList>
    </citation>
    <scope>NUCLEOTIDE SEQUENCE [LARGE SCALE GENOMIC DNA]</scope>
    <source>
        <strain evidence="17 18">DAOM BR117</strain>
    </source>
</reference>
<dbReference type="InterPro" id="IPR018108">
    <property type="entry name" value="MCP_transmembrane"/>
</dbReference>
<dbReference type="SMART" id="SM00054">
    <property type="entry name" value="EFh"/>
    <property type="match status" value="3"/>
</dbReference>
<dbReference type="eggNOG" id="KOG0751">
    <property type="taxonomic scope" value="Eukaryota"/>
</dbReference>
<dbReference type="GO" id="GO:0005743">
    <property type="term" value="C:mitochondrial inner membrane"/>
    <property type="evidence" value="ECO:0007669"/>
    <property type="project" value="UniProtKB-SubCell"/>
</dbReference>
<dbReference type="Pfam" id="PF13833">
    <property type="entry name" value="EF-hand_8"/>
    <property type="match status" value="1"/>
</dbReference>
<comment type="subcellular location">
    <subcellularLocation>
        <location evidence="1">Mitochondrion inner membrane</location>
        <topology evidence="1">Multi-pass membrane protein</topology>
    </subcellularLocation>
</comment>
<dbReference type="PROSITE" id="PS50222">
    <property type="entry name" value="EF_HAND_2"/>
    <property type="match status" value="2"/>
</dbReference>
<feature type="repeat" description="Solcar" evidence="15">
    <location>
        <begin position="337"/>
        <end position="427"/>
    </location>
</feature>
<dbReference type="STRING" id="645134.A0A0L0HJQ6"/>
<comment type="similarity">
    <text evidence="2">Belongs to the mitochondrial carrier (TC 2.A.29) family.</text>
</comment>
<keyword evidence="10 15" id="KW-0472">Membrane</keyword>
<dbReference type="GO" id="GO:0005313">
    <property type="term" value="F:L-glutamate transmembrane transporter activity"/>
    <property type="evidence" value="ECO:0007669"/>
    <property type="project" value="TreeGrafter"/>
</dbReference>
<dbReference type="InterPro" id="IPR011992">
    <property type="entry name" value="EF-hand-dom_pair"/>
</dbReference>
<dbReference type="GO" id="GO:0015183">
    <property type="term" value="F:L-aspartate transmembrane transporter activity"/>
    <property type="evidence" value="ECO:0007669"/>
    <property type="project" value="TreeGrafter"/>
</dbReference>
<name>A0A0L0HJQ6_SPIPD</name>
<evidence type="ECO:0000256" key="2">
    <source>
        <dbReference type="ARBA" id="ARBA00006375"/>
    </source>
</evidence>
<keyword evidence="7" id="KW-0106">Calcium</keyword>
<keyword evidence="9" id="KW-0496">Mitochondrion</keyword>
<evidence type="ECO:0000256" key="8">
    <source>
        <dbReference type="ARBA" id="ARBA00022989"/>
    </source>
</evidence>
<evidence type="ECO:0000256" key="6">
    <source>
        <dbReference type="ARBA" id="ARBA00022792"/>
    </source>
</evidence>
<comment type="subunit">
    <text evidence="11">Homodimer (via N-terminus).</text>
</comment>
<dbReference type="VEuPathDB" id="FungiDB:SPPG_04194"/>
<dbReference type="InterPro" id="IPR023395">
    <property type="entry name" value="MCP_dom_sf"/>
</dbReference>
<evidence type="ECO:0000256" key="9">
    <source>
        <dbReference type="ARBA" id="ARBA00023128"/>
    </source>
</evidence>
<dbReference type="RefSeq" id="XP_016609144.1">
    <property type="nucleotide sequence ID" value="XM_016752440.1"/>
</dbReference>
<dbReference type="GeneID" id="27687658"/>
<evidence type="ECO:0000256" key="14">
    <source>
        <dbReference type="ARBA" id="ARBA00082232"/>
    </source>
</evidence>
<dbReference type="EMBL" id="KQ257455">
    <property type="protein sequence ID" value="KND01105.1"/>
    <property type="molecule type" value="Genomic_DNA"/>
</dbReference>
<dbReference type="OMA" id="AFQNVMR"/>
<sequence>MDLNVDVLDVSRSREFFASHASVQKEGTKYMTLADFCQAVTPSAEAKEVQKDGCNVLFRVADRQGRGMLTVDDFIHFEAMLSRPDAEFEIAFRLFDEDADGIITLDQFKHIISSSQTASEAVPFDFNSDWLTLFVGKNGKKDISYEEFAQLVKGFQAERLKQEFKYFDPKGTGTINPDAFKKIMLHVAKHKLNPFVVENLPSIVQLYPGDNISFANVRACYNVIRQMDMVERIARKAATRTQDHALSKADFQAAAAQMMRFNVLTPMEVDILFHLASRDFDSQTSRLPIGAFERLFDPSWSKAKGISYDSPTLTATTADVTELTNQVVSLSAAMEALKGIYNFTLGAIAGAVGATVVYPIDLVKTRMQNQRSKIVGQLLYKNSWDCFKKVVKNEGVLGLYSGLLPQLVGVAPEKAIKLTVNDFVRSRIKDRKTGYIPVWGEILAGCAAGGSQVLFTNPLEIVKIRLQVQGEAAKTALNSAPKHTAIHIVRQLGLLGLYRGVGACLLRDIPFSGIYFPTYAHLKKNLFNEGKDGKKLNALELLTAGAIAGMPAAYLVTPADVIKTRLQVAARKGETTYTGINDAFVKILREEGPRAFFKGGLARVLRSSPQFGVTLACYEFLHRVLPVDFGETPSFTPIAQPNVGMVAPDVGRRNALRVLNDLSPDLVGMVKR</sequence>
<dbReference type="InParanoid" id="A0A0L0HJQ6"/>
<feature type="repeat" description="Solcar" evidence="15">
    <location>
        <begin position="536"/>
        <end position="624"/>
    </location>
</feature>
<dbReference type="Proteomes" id="UP000053201">
    <property type="component" value="Unassembled WGS sequence"/>
</dbReference>
<dbReference type="InterPro" id="IPR051028">
    <property type="entry name" value="Mito_Solute_Carrier"/>
</dbReference>
<dbReference type="AlphaFoldDB" id="A0A0L0HJQ6"/>
<gene>
    <name evidence="17" type="ORF">SPPG_04194</name>
</gene>
<dbReference type="PRINTS" id="PR00926">
    <property type="entry name" value="MITOCARRIER"/>
</dbReference>
<dbReference type="PANTHER" id="PTHR45678">
    <property type="entry name" value="MITOCHONDRIAL 2-OXODICARBOXYLATE CARRIER 1-RELATED"/>
    <property type="match status" value="1"/>
</dbReference>
<evidence type="ECO:0000313" key="18">
    <source>
        <dbReference type="Proteomes" id="UP000053201"/>
    </source>
</evidence>